<evidence type="ECO:0000256" key="13">
    <source>
        <dbReference type="ARBA" id="ARBA00023329"/>
    </source>
</evidence>
<dbReference type="GO" id="GO:0031410">
    <property type="term" value="C:cytoplasmic vesicle"/>
    <property type="evidence" value="ECO:0007669"/>
    <property type="project" value="UniProtKB-SubCell"/>
</dbReference>
<organism evidence="20">
    <name type="scientific">Soboliphyme baturini</name>
    <dbReference type="NCBI Taxonomy" id="241478"/>
    <lineage>
        <taxon>Eukaryota</taxon>
        <taxon>Metazoa</taxon>
        <taxon>Ecdysozoa</taxon>
        <taxon>Nematoda</taxon>
        <taxon>Enoplea</taxon>
        <taxon>Dorylaimia</taxon>
        <taxon>Dioctophymatida</taxon>
        <taxon>Dioctophymatoidea</taxon>
        <taxon>Soboliphymatidae</taxon>
        <taxon>Soboliphyme</taxon>
    </lineage>
</organism>
<dbReference type="InterPro" id="IPR042277">
    <property type="entry name" value="IST1-like"/>
</dbReference>
<evidence type="ECO:0000256" key="9">
    <source>
        <dbReference type="ARBA" id="ARBA00022618"/>
    </source>
</evidence>
<keyword evidence="9" id="KW-0132">Cell division</keyword>
<keyword evidence="10" id="KW-0206">Cytoskeleton</keyword>
<sequence>MFSSGPNYTKLKTNLRLAVNRLKLLEKKKTELAQKMRKEIADYISQNKEDRARIRVEHIIREDYLVEAFELLEMLCDLLLARFDLIQQMKTLDEGLEEAINTILWAAPRLQTEVPELKVISDQLTAKYGKPFSEACRSNQFAKVNQKLLQKLSVHTPSKLLVEKYMIEISRSHSVPFEPDKHIIREDEVAAAEAMLIDLKNRGEQLRYAQRYEGSSYSLTDIPPVDPFHSLLFISVCIHSSYVSSDDC</sequence>
<dbReference type="GO" id="GO:0015031">
    <property type="term" value="P:protein transport"/>
    <property type="evidence" value="ECO:0007669"/>
    <property type="project" value="InterPro"/>
</dbReference>
<evidence type="ECO:0000256" key="2">
    <source>
        <dbReference type="ARBA" id="ARBA00004259"/>
    </source>
</evidence>
<dbReference type="Pfam" id="PF03398">
    <property type="entry name" value="Ist1"/>
    <property type="match status" value="1"/>
</dbReference>
<evidence type="ECO:0000256" key="7">
    <source>
        <dbReference type="ARBA" id="ARBA00022490"/>
    </source>
</evidence>
<dbReference type="InterPro" id="IPR005061">
    <property type="entry name" value="Ist1"/>
</dbReference>
<dbReference type="GO" id="GO:0005813">
    <property type="term" value="C:centrosome"/>
    <property type="evidence" value="ECO:0007669"/>
    <property type="project" value="UniProtKB-SubCell"/>
</dbReference>
<comment type="function">
    <text evidence="15">ESCRT-III-like protein involved in cytokinesis, nuclear envelope reassembly and endosomal tubulation. Is required for efficient abscission during cytokinesis. Involved in recruiting VPS4A and/or VPS4B to the midbody of dividing cells. During late anaphase, involved in nuclear envelope reassembly and mitotic spindle disassembly together with the ESCRT-III complex: IST1 acts by mediating the recruitment of SPAST to the nuclear membrane, leading to microtubule severing. Recruited to the reforming nuclear envelope (NE) during anaphase by LEMD2. Regulates early endosomal tubulation together with the ESCRT-III complex by mediating the recruitment of SPAST.</text>
</comment>
<comment type="subunit">
    <text evidence="16">Interacts with CHMP1A, CHMP1B, VPS4A and VTA1. Interacts with SPAST, STAMBP, and USP8. May interact with VPS37B. May associate with the ESCRT-I complex. Interacts with MITD1, in competition with VSP4. Interacts with SPART (via MIT domain); leading to the recruitment of SPART to midbodies. Interacts with SPAST.</text>
</comment>
<evidence type="ECO:0000256" key="3">
    <source>
        <dbReference type="ARBA" id="ARBA00004300"/>
    </source>
</evidence>
<accession>A0A183IC75</accession>
<comment type="similarity">
    <text evidence="5">Belongs to the IST1 family.</text>
</comment>
<evidence type="ECO:0000256" key="8">
    <source>
        <dbReference type="ARBA" id="ARBA00022553"/>
    </source>
</evidence>
<evidence type="ECO:0000256" key="15">
    <source>
        <dbReference type="ARBA" id="ARBA00046124"/>
    </source>
</evidence>
<dbReference type="GO" id="GO:0005635">
    <property type="term" value="C:nuclear envelope"/>
    <property type="evidence" value="ECO:0007669"/>
    <property type="project" value="UniProtKB-SubCell"/>
</dbReference>
<dbReference type="PANTHER" id="PTHR12161">
    <property type="entry name" value="IST1 FAMILY MEMBER"/>
    <property type="match status" value="1"/>
</dbReference>
<keyword evidence="17" id="KW-0175">Coiled coil</keyword>
<evidence type="ECO:0000256" key="17">
    <source>
        <dbReference type="SAM" id="Coils"/>
    </source>
</evidence>
<dbReference type="GO" id="GO:0051301">
    <property type="term" value="P:cell division"/>
    <property type="evidence" value="ECO:0007669"/>
    <property type="project" value="UniProtKB-KW"/>
</dbReference>
<reference evidence="18 19" key="2">
    <citation type="submission" date="2018-11" db="EMBL/GenBank/DDBJ databases">
        <authorList>
            <consortium name="Pathogen Informatics"/>
        </authorList>
    </citation>
    <scope>NUCLEOTIDE SEQUENCE [LARGE SCALE GENOMIC DNA]</scope>
</reference>
<keyword evidence="12" id="KW-0131">Cell cycle</keyword>
<evidence type="ECO:0000256" key="1">
    <source>
        <dbReference type="ARBA" id="ARBA00004214"/>
    </source>
</evidence>
<evidence type="ECO:0000256" key="12">
    <source>
        <dbReference type="ARBA" id="ARBA00023306"/>
    </source>
</evidence>
<evidence type="ECO:0000256" key="10">
    <source>
        <dbReference type="ARBA" id="ARBA00023212"/>
    </source>
</evidence>
<keyword evidence="19" id="KW-1185">Reference proteome</keyword>
<protein>
    <recommendedName>
        <fullName evidence="6">IST1 homolog</fullName>
    </recommendedName>
    <alternativeName>
        <fullName evidence="14">Charged multivesicular body protein 8</fullName>
    </alternativeName>
</protein>
<reference evidence="20" key="1">
    <citation type="submission" date="2016-06" db="UniProtKB">
        <authorList>
            <consortium name="WormBaseParasite"/>
        </authorList>
    </citation>
    <scope>IDENTIFICATION</scope>
</reference>
<evidence type="ECO:0000256" key="14">
    <source>
        <dbReference type="ARBA" id="ARBA00032374"/>
    </source>
</evidence>
<evidence type="ECO:0000313" key="18">
    <source>
        <dbReference type="EMBL" id="VDO93616.1"/>
    </source>
</evidence>
<evidence type="ECO:0000256" key="11">
    <source>
        <dbReference type="ARBA" id="ARBA00023242"/>
    </source>
</evidence>
<keyword evidence="8" id="KW-0597">Phosphoprotein</keyword>
<evidence type="ECO:0000256" key="6">
    <source>
        <dbReference type="ARBA" id="ARBA00014513"/>
    </source>
</evidence>
<dbReference type="EMBL" id="UZAM01006752">
    <property type="protein sequence ID" value="VDO93616.1"/>
    <property type="molecule type" value="Genomic_DNA"/>
</dbReference>
<proteinExistence type="inferred from homology"/>
<name>A0A183IC75_9BILA</name>
<dbReference type="PANTHER" id="PTHR12161:SF5">
    <property type="entry name" value="IST1 HOMOLOG"/>
    <property type="match status" value="1"/>
</dbReference>
<evidence type="ECO:0000256" key="16">
    <source>
        <dbReference type="ARBA" id="ARBA00046920"/>
    </source>
</evidence>
<keyword evidence="11" id="KW-0539">Nucleus</keyword>
<evidence type="ECO:0000313" key="20">
    <source>
        <dbReference type="WBParaSite" id="SBAD_0000126901-mRNA-1"/>
    </source>
</evidence>
<keyword evidence="13" id="KW-0968">Cytoplasmic vesicle</keyword>
<dbReference type="FunFam" id="1.20.1260.60:FF:000001">
    <property type="entry name" value="IST1 homolog isoform X1"/>
    <property type="match status" value="1"/>
</dbReference>
<comment type="subcellular location">
    <subcellularLocation>
        <location evidence="3">Cytoplasm</location>
        <location evidence="3">Cytoskeleton</location>
        <location evidence="3">Microtubule organizing center</location>
        <location evidence="3">Centrosome</location>
    </subcellularLocation>
    <subcellularLocation>
        <location evidence="4">Cytoplasmic vesicle</location>
    </subcellularLocation>
    <subcellularLocation>
        <location evidence="1">Midbody</location>
    </subcellularLocation>
    <subcellularLocation>
        <location evidence="2">Nucleus envelope</location>
    </subcellularLocation>
</comment>
<gene>
    <name evidence="18" type="ORF">SBAD_LOCUS1219</name>
</gene>
<evidence type="ECO:0000256" key="4">
    <source>
        <dbReference type="ARBA" id="ARBA00004541"/>
    </source>
</evidence>
<evidence type="ECO:0000256" key="5">
    <source>
        <dbReference type="ARBA" id="ARBA00005536"/>
    </source>
</evidence>
<feature type="coiled-coil region" evidence="17">
    <location>
        <begin position="8"/>
        <end position="53"/>
    </location>
</feature>
<dbReference type="Proteomes" id="UP000270296">
    <property type="component" value="Unassembled WGS sequence"/>
</dbReference>
<dbReference type="Gene3D" id="1.20.1260.60">
    <property type="entry name" value="Vacuolar protein sorting-associated protein Ist1"/>
    <property type="match status" value="1"/>
</dbReference>
<dbReference type="GO" id="GO:0030496">
    <property type="term" value="C:midbody"/>
    <property type="evidence" value="ECO:0007669"/>
    <property type="project" value="UniProtKB-SubCell"/>
</dbReference>
<dbReference type="WBParaSite" id="SBAD_0000126901-mRNA-1">
    <property type="protein sequence ID" value="SBAD_0000126901-mRNA-1"/>
    <property type="gene ID" value="SBAD_0000126901"/>
</dbReference>
<dbReference type="OrthoDB" id="29853at2759"/>
<evidence type="ECO:0000313" key="19">
    <source>
        <dbReference type="Proteomes" id="UP000270296"/>
    </source>
</evidence>
<dbReference type="AlphaFoldDB" id="A0A183IC75"/>
<keyword evidence="7" id="KW-0963">Cytoplasm</keyword>